<evidence type="ECO:0000256" key="1">
    <source>
        <dbReference type="ARBA" id="ARBA00001946"/>
    </source>
</evidence>
<name>F2G3C6_ALTMD</name>
<dbReference type="GO" id="GO:0003824">
    <property type="term" value="F:catalytic activity"/>
    <property type="evidence" value="ECO:0007669"/>
    <property type="project" value="UniProtKB-ARBA"/>
</dbReference>
<reference evidence="5 6" key="1">
    <citation type="journal article" date="2008" name="ISME J.">
        <title>Comparative genomics of two ecotypes of the marine planktonic copiotroph Alteromonas macleodii suggests alternative lifestyles associated with different kinds of particulate organic matter.</title>
        <authorList>
            <person name="Ivars-Martinez E."/>
            <person name="Martin-Cuadrado A.B."/>
            <person name="D'Auria G."/>
            <person name="Mira A."/>
            <person name="Ferriera S."/>
            <person name="Johnson J."/>
            <person name="Friedman R."/>
            <person name="Rodriguez-Valera F."/>
        </authorList>
    </citation>
    <scope>NUCLEOTIDE SEQUENCE [LARGE SCALE GENOMIC DNA]</scope>
    <source>
        <strain evidence="6">DSM 17117 / CIP 110805 / LMG 28347 / Deep ecotype</strain>
    </source>
</reference>
<dbReference type="InterPro" id="IPR029787">
    <property type="entry name" value="Nucleotide_cyclase"/>
</dbReference>
<dbReference type="InterPro" id="IPR003018">
    <property type="entry name" value="GAF"/>
</dbReference>
<dbReference type="PANTHER" id="PTHR44757:SF2">
    <property type="entry name" value="BIOFILM ARCHITECTURE MAINTENANCE PROTEIN MBAA"/>
    <property type="match status" value="1"/>
</dbReference>
<evidence type="ECO:0000259" key="4">
    <source>
        <dbReference type="PROSITE" id="PS50887"/>
    </source>
</evidence>
<dbReference type="EMBL" id="CP001103">
    <property type="protein sequence ID" value="AEA98298.1"/>
    <property type="molecule type" value="Genomic_DNA"/>
</dbReference>
<evidence type="ECO:0000256" key="2">
    <source>
        <dbReference type="SAM" id="Coils"/>
    </source>
</evidence>
<dbReference type="HOGENOM" id="CLU_000445_70_34_6"/>
<dbReference type="SUPFAM" id="SSF55073">
    <property type="entry name" value="Nucleotide cyclase"/>
    <property type="match status" value="1"/>
</dbReference>
<dbReference type="InterPro" id="IPR001633">
    <property type="entry name" value="EAL_dom"/>
</dbReference>
<dbReference type="RefSeq" id="WP_012518621.1">
    <property type="nucleotide sequence ID" value="NC_011138.3"/>
</dbReference>
<dbReference type="Gene3D" id="3.20.20.450">
    <property type="entry name" value="EAL domain"/>
    <property type="match status" value="1"/>
</dbReference>
<reference evidence="5 6" key="2">
    <citation type="journal article" date="2015" name="Antonie Van Leeuwenhoek">
        <title>Ecophysiological diversity of a novel member of the genus Alteromonas, and description of Alteromonas mediterranea sp. nov.</title>
        <authorList>
            <person name="Ivanova E.P."/>
            <person name="Lopez-Perez M."/>
            <person name="Zabalos M."/>
            <person name="Nguyen S.H."/>
            <person name="Webb H.K."/>
            <person name="Ryan J."/>
            <person name="Lagutin K."/>
            <person name="Vyssotski M."/>
            <person name="Crawford R.J."/>
            <person name="Rodriguez-Valera F."/>
        </authorList>
    </citation>
    <scope>NUCLEOTIDE SEQUENCE [LARGE SCALE GENOMIC DNA]</scope>
    <source>
        <strain evidence="6">DSM 17117 / CIP 110805 / LMG 28347 / Deep ecotype</strain>
    </source>
</reference>
<dbReference type="InterPro" id="IPR000160">
    <property type="entry name" value="GGDEF_dom"/>
</dbReference>
<dbReference type="PANTHER" id="PTHR44757">
    <property type="entry name" value="DIGUANYLATE CYCLASE DGCP"/>
    <property type="match status" value="1"/>
</dbReference>
<accession>F2G3C6</accession>
<sequence>MAVSSKENVLVLKGKQTLGLSNVISNEPERIATLKRLGLLDTPKDERFDRITRLASSVFNCRYSSITLIDADRQWFKSAVNLELSESGREVAFCNHTISQDDALIIPDTKKDPRFEQNPFVIGEPYVRFYAGVSLVVDGQAVGALCVFDSEPRIFSADEIFQLKSLAEMAQSELCKKEYSALSEQLEEYQTRLAQTQKITNVRSAILEKVVNAESLHSVLFDIVNAIESEYPEKICSILLLEDGKLTKGAAPSLPDFYNDAIDGVEIGEGVGACGNTAATNAPTIVEDISTHTFWHDYKEIAARAGVAACWSQPIRGASTEVIGTFAIYHRYKAVPTPEEVVLIEQFAHIASIAIERERASELIWKQANFDTLTGLPNRNLMLDHLQLALKTADREGDRVAVAFLDLDNFKDINDTLGHDVGDQLLIECAERIKQCLRANDTVSRLGGDEFVVILNSIETLSSIDIVVQKILDVILKPYLINVERVHTSASLGVTLYPDDARDIKGLLKNADQAMYGAKDLGKNSYKYYTQDMQAVAVKRITLLNDLRYAIQNDELFIEYQPITSFKDGKAIKAEALLRWQHPEKGRIAPDEFIPLAEESGLIIEISNWVFEEVCKNVKRWQTHYCRELQICINTSPSQYFQQETSITDWLTRLLDENIAARSILLEVTENLLMEADTNVSKKLFQFRQAGVDIALDDFGTGYSSISYLKKLPTDYLKIDKSFVKTMTDVSNDKVLCEAIIVMAKKLGIKVVAEGVETQEQYDILNNMGCDFGQGYFIARPMSKTNFEAFLKAH</sequence>
<comment type="cofactor">
    <cofactor evidence="1">
        <name>Mg(2+)</name>
        <dbReference type="ChEBI" id="CHEBI:18420"/>
    </cofactor>
</comment>
<dbReference type="Gene3D" id="3.30.70.270">
    <property type="match status" value="1"/>
</dbReference>
<gene>
    <name evidence="5" type="ordered locus">MADE_1010800</name>
</gene>
<proteinExistence type="predicted"/>
<dbReference type="SMART" id="SM00267">
    <property type="entry name" value="GGDEF"/>
    <property type="match status" value="1"/>
</dbReference>
<dbReference type="NCBIfam" id="TIGR00254">
    <property type="entry name" value="GGDEF"/>
    <property type="match status" value="1"/>
</dbReference>
<evidence type="ECO:0000259" key="3">
    <source>
        <dbReference type="PROSITE" id="PS50883"/>
    </source>
</evidence>
<keyword evidence="2" id="KW-0175">Coiled coil</keyword>
<dbReference type="InterPro" id="IPR052155">
    <property type="entry name" value="Biofilm_reg_signaling"/>
</dbReference>
<dbReference type="KEGG" id="amc:MADE_1010800"/>
<dbReference type="PROSITE" id="PS50883">
    <property type="entry name" value="EAL"/>
    <property type="match status" value="1"/>
</dbReference>
<dbReference type="SMART" id="SM00065">
    <property type="entry name" value="GAF"/>
    <property type="match status" value="2"/>
</dbReference>
<dbReference type="Pfam" id="PF00990">
    <property type="entry name" value="GGDEF"/>
    <property type="match status" value="1"/>
</dbReference>
<dbReference type="FunFam" id="3.30.70.270:FF:000001">
    <property type="entry name" value="Diguanylate cyclase domain protein"/>
    <property type="match status" value="1"/>
</dbReference>
<dbReference type="PROSITE" id="PS50887">
    <property type="entry name" value="GGDEF"/>
    <property type="match status" value="1"/>
</dbReference>
<dbReference type="SUPFAM" id="SSF141868">
    <property type="entry name" value="EAL domain-like"/>
    <property type="match status" value="1"/>
</dbReference>
<evidence type="ECO:0000313" key="5">
    <source>
        <dbReference type="EMBL" id="AEA98298.1"/>
    </source>
</evidence>
<dbReference type="CDD" id="cd01948">
    <property type="entry name" value="EAL"/>
    <property type="match status" value="1"/>
</dbReference>
<dbReference type="Gene3D" id="3.30.450.40">
    <property type="match status" value="2"/>
</dbReference>
<dbReference type="Pfam" id="PF13185">
    <property type="entry name" value="GAF_2"/>
    <property type="match status" value="1"/>
</dbReference>
<dbReference type="CDD" id="cd01949">
    <property type="entry name" value="GGDEF"/>
    <property type="match status" value="1"/>
</dbReference>
<dbReference type="Proteomes" id="UP000001870">
    <property type="component" value="Chromosome"/>
</dbReference>
<dbReference type="Pfam" id="PF00563">
    <property type="entry name" value="EAL"/>
    <property type="match status" value="1"/>
</dbReference>
<evidence type="ECO:0000313" key="6">
    <source>
        <dbReference type="Proteomes" id="UP000001870"/>
    </source>
</evidence>
<dbReference type="SUPFAM" id="SSF55781">
    <property type="entry name" value="GAF domain-like"/>
    <property type="match status" value="2"/>
</dbReference>
<dbReference type="InterPro" id="IPR029016">
    <property type="entry name" value="GAF-like_dom_sf"/>
</dbReference>
<feature type="domain" description="EAL" evidence="3">
    <location>
        <begin position="540"/>
        <end position="794"/>
    </location>
</feature>
<organism evidence="5 6">
    <name type="scientific">Alteromonas mediterranea (strain DSM 17117 / CIP 110805 / LMG 28347 / Deep ecotype)</name>
    <dbReference type="NCBI Taxonomy" id="1774373"/>
    <lineage>
        <taxon>Bacteria</taxon>
        <taxon>Pseudomonadati</taxon>
        <taxon>Pseudomonadota</taxon>
        <taxon>Gammaproteobacteria</taxon>
        <taxon>Alteromonadales</taxon>
        <taxon>Alteromonadaceae</taxon>
        <taxon>Alteromonas/Salinimonas group</taxon>
        <taxon>Alteromonas</taxon>
    </lineage>
</organism>
<dbReference type="InterPro" id="IPR043128">
    <property type="entry name" value="Rev_trsase/Diguanyl_cyclase"/>
</dbReference>
<feature type="coiled-coil region" evidence="2">
    <location>
        <begin position="172"/>
        <end position="199"/>
    </location>
</feature>
<protein>
    <submittedName>
        <fullName evidence="5">Diguanylate phosphodiesterase</fullName>
    </submittedName>
</protein>
<feature type="domain" description="GGDEF" evidence="4">
    <location>
        <begin position="398"/>
        <end position="531"/>
    </location>
</feature>
<dbReference type="AlphaFoldDB" id="F2G3C6"/>
<dbReference type="SMART" id="SM00052">
    <property type="entry name" value="EAL"/>
    <property type="match status" value="1"/>
</dbReference>
<keyword evidence="6" id="KW-1185">Reference proteome</keyword>
<dbReference type="Pfam" id="PF01590">
    <property type="entry name" value="GAF"/>
    <property type="match status" value="1"/>
</dbReference>
<dbReference type="InterPro" id="IPR035919">
    <property type="entry name" value="EAL_sf"/>
</dbReference>